<dbReference type="SUPFAM" id="SSF50249">
    <property type="entry name" value="Nucleic acid-binding proteins"/>
    <property type="match status" value="1"/>
</dbReference>
<sequence length="92" mass="10516">MTKEEDNWNKVKGKFKIGDEVEGVVVHKAPFGDFINIGVEFLVLLEIIVMKDLTPEKYREGLYNPIGSKVKAYIVSFEDSSKQIRLAQKQLD</sequence>
<evidence type="ECO:0000313" key="2">
    <source>
        <dbReference type="EMBL" id="PSR52115.1"/>
    </source>
</evidence>
<dbReference type="EMBL" id="PYFT01000001">
    <property type="protein sequence ID" value="PSR52115.1"/>
    <property type="molecule type" value="Genomic_DNA"/>
</dbReference>
<dbReference type="InterPro" id="IPR003029">
    <property type="entry name" value="S1_domain"/>
</dbReference>
<dbReference type="OrthoDB" id="886820at2"/>
<dbReference type="Pfam" id="PF00575">
    <property type="entry name" value="S1"/>
    <property type="match status" value="1"/>
</dbReference>
<name>A0A2T2Y9C4_9BACT</name>
<proteinExistence type="predicted"/>
<dbReference type="GO" id="GO:0003676">
    <property type="term" value="F:nucleic acid binding"/>
    <property type="evidence" value="ECO:0007669"/>
    <property type="project" value="InterPro"/>
</dbReference>
<dbReference type="InterPro" id="IPR012340">
    <property type="entry name" value="NA-bd_OB-fold"/>
</dbReference>
<gene>
    <name evidence="2" type="ORF">AHMF7605_00550</name>
</gene>
<dbReference type="AlphaFoldDB" id="A0A2T2Y9C4"/>
<keyword evidence="3" id="KW-1185">Reference proteome</keyword>
<dbReference type="Proteomes" id="UP000240357">
    <property type="component" value="Unassembled WGS sequence"/>
</dbReference>
<accession>A0A2T2Y9C4</accession>
<feature type="domain" description="S1 motif" evidence="1">
    <location>
        <begin position="18"/>
        <end position="89"/>
    </location>
</feature>
<reference evidence="2 3" key="1">
    <citation type="submission" date="2018-03" db="EMBL/GenBank/DDBJ databases">
        <title>Adhaeribacter sp. HMF7605 Genome sequencing and assembly.</title>
        <authorList>
            <person name="Kang H."/>
            <person name="Kang J."/>
            <person name="Cha I."/>
            <person name="Kim H."/>
            <person name="Joh K."/>
        </authorList>
    </citation>
    <scope>NUCLEOTIDE SEQUENCE [LARGE SCALE GENOMIC DNA]</scope>
    <source>
        <strain evidence="2 3">HMF7605</strain>
    </source>
</reference>
<comment type="caution">
    <text evidence="2">The sequence shown here is derived from an EMBL/GenBank/DDBJ whole genome shotgun (WGS) entry which is preliminary data.</text>
</comment>
<evidence type="ECO:0000259" key="1">
    <source>
        <dbReference type="PROSITE" id="PS50126"/>
    </source>
</evidence>
<dbReference type="RefSeq" id="WP_158267422.1">
    <property type="nucleotide sequence ID" value="NZ_PYFT01000001.1"/>
</dbReference>
<organism evidence="2 3">
    <name type="scientific">Adhaeribacter arboris</name>
    <dbReference type="NCBI Taxonomy" id="2072846"/>
    <lineage>
        <taxon>Bacteria</taxon>
        <taxon>Pseudomonadati</taxon>
        <taxon>Bacteroidota</taxon>
        <taxon>Cytophagia</taxon>
        <taxon>Cytophagales</taxon>
        <taxon>Hymenobacteraceae</taxon>
        <taxon>Adhaeribacter</taxon>
    </lineage>
</organism>
<evidence type="ECO:0000313" key="3">
    <source>
        <dbReference type="Proteomes" id="UP000240357"/>
    </source>
</evidence>
<dbReference type="PROSITE" id="PS50126">
    <property type="entry name" value="S1"/>
    <property type="match status" value="1"/>
</dbReference>
<protein>
    <recommendedName>
        <fullName evidence="1">S1 motif domain-containing protein</fullName>
    </recommendedName>
</protein>
<dbReference type="Gene3D" id="2.40.50.140">
    <property type="entry name" value="Nucleic acid-binding proteins"/>
    <property type="match status" value="1"/>
</dbReference>